<dbReference type="RefSeq" id="WP_109340172.1">
    <property type="nucleotide sequence ID" value="NZ_CP029347.1"/>
</dbReference>
<accession>A0A2S2E4N4</accession>
<dbReference type="EMBL" id="CP029347">
    <property type="protein sequence ID" value="AWL12616.1"/>
    <property type="molecule type" value="Genomic_DNA"/>
</dbReference>
<feature type="chain" id="PRO_5015434602" description="Solute-binding protein family 3/N-terminal domain-containing protein" evidence="3">
    <location>
        <begin position="21"/>
        <end position="262"/>
    </location>
</feature>
<evidence type="ECO:0000256" key="1">
    <source>
        <dbReference type="ARBA" id="ARBA00010333"/>
    </source>
</evidence>
<keyword evidence="2 3" id="KW-0732">Signal</keyword>
<dbReference type="KEGG" id="salh:HMF8227_02158"/>
<gene>
    <name evidence="5" type="ORF">HMF8227_02158</name>
</gene>
<reference evidence="5 6" key="1">
    <citation type="submission" date="2018-05" db="EMBL/GenBank/DDBJ databases">
        <title>Salinimonas sp. HMF8227 Genome sequencing and assembly.</title>
        <authorList>
            <person name="Kang H."/>
            <person name="Kang J."/>
            <person name="Cha I."/>
            <person name="Kim H."/>
            <person name="Joh K."/>
        </authorList>
    </citation>
    <scope>NUCLEOTIDE SEQUENCE [LARGE SCALE GENOMIC DNA]</scope>
    <source>
        <strain evidence="5 6">HMF8227</strain>
    </source>
</reference>
<dbReference type="OrthoDB" id="5296159at2"/>
<dbReference type="Gene3D" id="3.40.190.10">
    <property type="entry name" value="Periplasmic binding protein-like II"/>
    <property type="match status" value="2"/>
</dbReference>
<dbReference type="Proteomes" id="UP000245728">
    <property type="component" value="Chromosome"/>
</dbReference>
<dbReference type="AlphaFoldDB" id="A0A2S2E4N4"/>
<keyword evidence="6" id="KW-1185">Reference proteome</keyword>
<comment type="similarity">
    <text evidence="1">Belongs to the bacterial solute-binding protein 3 family.</text>
</comment>
<feature type="signal peptide" evidence="3">
    <location>
        <begin position="1"/>
        <end position="20"/>
    </location>
</feature>
<evidence type="ECO:0000256" key="2">
    <source>
        <dbReference type="ARBA" id="ARBA00022729"/>
    </source>
</evidence>
<dbReference type="Pfam" id="PF00497">
    <property type="entry name" value="SBP_bac_3"/>
    <property type="match status" value="1"/>
</dbReference>
<proteinExistence type="inferred from homology"/>
<dbReference type="PANTHER" id="PTHR35936:SF25">
    <property type="entry name" value="ABC TRANSPORTER SUBSTRATE-BINDING PROTEIN"/>
    <property type="match status" value="1"/>
</dbReference>
<dbReference type="PROSITE" id="PS51257">
    <property type="entry name" value="PROKAR_LIPOPROTEIN"/>
    <property type="match status" value="1"/>
</dbReference>
<sequence length="262" mass="30126">MRLMLISLSLLLLACHTVQARTITIASGITAPYTSPKLPEQGYVNHVVREAFASQGYTVSFVYLPWARAYEEALSGRFDATSYWYNSQWREKDFHYSQPVISERLVFFRRQSDGPQLWQNLDDFKDLRIGLTRGYTYTKELWALAERSPERFSVVNTDRQNLTMLALGRIDLFPVDEITGWHLAESYLAPEQARRLETLPRPLNVVEGHVLFPKAKAVSRSLLNSFNKGLNELIENGRMSELEEQLVTGFYSQPIEAGRQTQ</sequence>
<feature type="domain" description="Solute-binding protein family 3/N-terminal" evidence="4">
    <location>
        <begin position="40"/>
        <end position="245"/>
    </location>
</feature>
<dbReference type="PANTHER" id="PTHR35936">
    <property type="entry name" value="MEMBRANE-BOUND LYTIC MUREIN TRANSGLYCOSYLASE F"/>
    <property type="match status" value="1"/>
</dbReference>
<evidence type="ECO:0000313" key="5">
    <source>
        <dbReference type="EMBL" id="AWL12616.1"/>
    </source>
</evidence>
<evidence type="ECO:0000313" key="6">
    <source>
        <dbReference type="Proteomes" id="UP000245728"/>
    </source>
</evidence>
<organism evidence="5 6">
    <name type="scientific">Saliniradius amylolyticus</name>
    <dbReference type="NCBI Taxonomy" id="2183582"/>
    <lineage>
        <taxon>Bacteria</taxon>
        <taxon>Pseudomonadati</taxon>
        <taxon>Pseudomonadota</taxon>
        <taxon>Gammaproteobacteria</taxon>
        <taxon>Alteromonadales</taxon>
        <taxon>Alteromonadaceae</taxon>
        <taxon>Saliniradius</taxon>
    </lineage>
</organism>
<evidence type="ECO:0000256" key="3">
    <source>
        <dbReference type="SAM" id="SignalP"/>
    </source>
</evidence>
<protein>
    <recommendedName>
        <fullName evidence="4">Solute-binding protein family 3/N-terminal domain-containing protein</fullName>
    </recommendedName>
</protein>
<evidence type="ECO:0000259" key="4">
    <source>
        <dbReference type="Pfam" id="PF00497"/>
    </source>
</evidence>
<dbReference type="SUPFAM" id="SSF53850">
    <property type="entry name" value="Periplasmic binding protein-like II"/>
    <property type="match status" value="1"/>
</dbReference>
<dbReference type="InterPro" id="IPR001638">
    <property type="entry name" value="Solute-binding_3/MltF_N"/>
</dbReference>
<name>A0A2S2E4N4_9ALTE</name>